<evidence type="ECO:0000256" key="7">
    <source>
        <dbReference type="SAM" id="SignalP"/>
    </source>
</evidence>
<protein>
    <submittedName>
        <fullName evidence="10">Ranatuerin-3RC antimicrobial peptide</fullName>
    </submittedName>
</protein>
<dbReference type="EMBL" id="FJ830655">
    <property type="protein sequence ID" value="ACR84071.1"/>
    <property type="molecule type" value="mRNA"/>
</dbReference>
<accession>C5IAY9</accession>
<organism evidence="10">
    <name type="scientific">Aquarana catesbeiana</name>
    <name type="common">American bullfrog</name>
    <name type="synonym">Rana catesbeiana</name>
    <dbReference type="NCBI Taxonomy" id="8400"/>
    <lineage>
        <taxon>Eukaryota</taxon>
        <taxon>Metazoa</taxon>
        <taxon>Chordata</taxon>
        <taxon>Craniata</taxon>
        <taxon>Vertebrata</taxon>
        <taxon>Euteleostomi</taxon>
        <taxon>Amphibia</taxon>
        <taxon>Batrachia</taxon>
        <taxon>Anura</taxon>
        <taxon>Neobatrachia</taxon>
        <taxon>Ranoidea</taxon>
        <taxon>Ranidae</taxon>
        <taxon>Aquarana</taxon>
    </lineage>
</organism>
<evidence type="ECO:0000256" key="4">
    <source>
        <dbReference type="ARBA" id="ARBA00022529"/>
    </source>
</evidence>
<reference evidence="10" key="1">
    <citation type="submission" date="2009-03" db="EMBL/GenBank/DDBJ databases">
        <title>Identification and characterization of a novel antimicrobial peptide from Rana catesbeiana.</title>
        <authorList>
            <person name="Zhao R."/>
            <person name="Han W."/>
            <person name="Han J."/>
            <person name="Lei L."/>
            <person name="Feng X."/>
            <person name="Sun C."/>
            <person name="Jiang L."/>
        </authorList>
    </citation>
    <scope>NUCLEOTIDE SEQUENCE</scope>
    <source>
        <strain evidence="10">B9</strain>
    </source>
</reference>
<keyword evidence="5 7" id="KW-0732">Signal</keyword>
<evidence type="ECO:0000256" key="3">
    <source>
        <dbReference type="ARBA" id="ARBA00022525"/>
    </source>
</evidence>
<evidence type="ECO:0000256" key="5">
    <source>
        <dbReference type="ARBA" id="ARBA00022729"/>
    </source>
</evidence>
<keyword evidence="2" id="KW-0878">Amphibian defense peptide</keyword>
<sequence length="72" mass="7978">MFTMKKSLLLLFFLGTISLSLCEQERDADGDEGEVEEVKRGFLDIIKNLGKTFAGHMLDKIKCTIGTCPPSP</sequence>
<feature type="domain" description="Frog antimicrobial peptide propeptide" evidence="8">
    <location>
        <begin position="2"/>
        <end position="37"/>
    </location>
</feature>
<dbReference type="AlphaFoldDB" id="C5IAY9"/>
<feature type="chain" id="PRO_5002953110" evidence="7">
    <location>
        <begin position="23"/>
        <end position="72"/>
    </location>
</feature>
<evidence type="ECO:0000256" key="2">
    <source>
        <dbReference type="ARBA" id="ARBA00022446"/>
    </source>
</evidence>
<evidence type="ECO:0000256" key="1">
    <source>
        <dbReference type="ARBA" id="ARBA00004613"/>
    </source>
</evidence>
<dbReference type="GO" id="GO:0005576">
    <property type="term" value="C:extracellular region"/>
    <property type="evidence" value="ECO:0007669"/>
    <property type="project" value="UniProtKB-SubCell"/>
</dbReference>
<feature type="signal peptide" evidence="7">
    <location>
        <begin position="1"/>
        <end position="22"/>
    </location>
</feature>
<dbReference type="InterPro" id="IPR012521">
    <property type="entry name" value="Antimicrobial_frog_2"/>
</dbReference>
<dbReference type="GO" id="GO:0006952">
    <property type="term" value="P:defense response"/>
    <property type="evidence" value="ECO:0007669"/>
    <property type="project" value="UniProtKB-KW"/>
</dbReference>
<evidence type="ECO:0000259" key="9">
    <source>
        <dbReference type="Pfam" id="PF08023"/>
    </source>
</evidence>
<keyword evidence="4" id="KW-0929">Antimicrobial</keyword>
<keyword evidence="6" id="KW-1015">Disulfide bond</keyword>
<dbReference type="Pfam" id="PF03032">
    <property type="entry name" value="FSAP_sig_propep"/>
    <property type="match status" value="1"/>
</dbReference>
<dbReference type="Pfam" id="PF08023">
    <property type="entry name" value="Antimicrobial_2"/>
    <property type="match status" value="1"/>
</dbReference>
<evidence type="ECO:0000259" key="8">
    <source>
        <dbReference type="Pfam" id="PF03032"/>
    </source>
</evidence>
<evidence type="ECO:0000313" key="10">
    <source>
        <dbReference type="EMBL" id="ACR84071.1"/>
    </source>
</evidence>
<proteinExistence type="evidence at transcript level"/>
<dbReference type="InterPro" id="IPR004275">
    <property type="entry name" value="Frog_antimicrobial_propeptide"/>
</dbReference>
<feature type="domain" description="Frog antimicrobial peptide brevinin-2/esculentin type" evidence="9">
    <location>
        <begin position="41"/>
        <end position="65"/>
    </location>
</feature>
<name>C5IAY9_AQUCT</name>
<keyword evidence="3" id="KW-0964">Secreted</keyword>
<evidence type="ECO:0000256" key="6">
    <source>
        <dbReference type="ARBA" id="ARBA00023157"/>
    </source>
</evidence>
<comment type="subcellular location">
    <subcellularLocation>
        <location evidence="1">Secreted</location>
    </subcellularLocation>
</comment>